<proteinExistence type="predicted"/>
<sequence>MAYFLGKEMTGNMDDLFPDIGENKGGCLQKCKEQLALDPGFDYQGCVDGCAGMRVQPGETSIDRGIGIPEPPIPFKPIVDPDVVTPTEEPTSSDWIDNLIAGMFGKGFETVRGIGGRTRESVFDTLAREGLMGTGAARGVSEDIAWQTERGISDLMRGVEQWKYSNVIPRIIYCAPHSLPASSFVVETEC</sequence>
<gene>
    <name evidence="1" type="ORF">S12H4_37697</name>
</gene>
<dbReference type="AlphaFoldDB" id="X1U794"/>
<evidence type="ECO:0000313" key="1">
    <source>
        <dbReference type="EMBL" id="GAI88189.1"/>
    </source>
</evidence>
<comment type="caution">
    <text evidence="1">The sequence shown here is derived from an EMBL/GenBank/DDBJ whole genome shotgun (WGS) entry which is preliminary data.</text>
</comment>
<reference evidence="1" key="1">
    <citation type="journal article" date="2014" name="Front. Microbiol.">
        <title>High frequency of phylogenetically diverse reductive dehalogenase-homologous genes in deep subseafloor sedimentary metagenomes.</title>
        <authorList>
            <person name="Kawai M."/>
            <person name="Futagami T."/>
            <person name="Toyoda A."/>
            <person name="Takaki Y."/>
            <person name="Nishi S."/>
            <person name="Hori S."/>
            <person name="Arai W."/>
            <person name="Tsubouchi T."/>
            <person name="Morono Y."/>
            <person name="Uchiyama I."/>
            <person name="Ito T."/>
            <person name="Fujiyama A."/>
            <person name="Inagaki F."/>
            <person name="Takami H."/>
        </authorList>
    </citation>
    <scope>NUCLEOTIDE SEQUENCE</scope>
    <source>
        <strain evidence="1">Expedition CK06-06</strain>
    </source>
</reference>
<name>X1U794_9ZZZZ</name>
<dbReference type="EMBL" id="BARW01022620">
    <property type="protein sequence ID" value="GAI88189.1"/>
    <property type="molecule type" value="Genomic_DNA"/>
</dbReference>
<organism evidence="1">
    <name type="scientific">marine sediment metagenome</name>
    <dbReference type="NCBI Taxonomy" id="412755"/>
    <lineage>
        <taxon>unclassified sequences</taxon>
        <taxon>metagenomes</taxon>
        <taxon>ecological metagenomes</taxon>
    </lineage>
</organism>
<protein>
    <submittedName>
        <fullName evidence="1">Uncharacterized protein</fullName>
    </submittedName>
</protein>
<accession>X1U794</accession>